<dbReference type="Proteomes" id="UP001255856">
    <property type="component" value="Unassembled WGS sequence"/>
</dbReference>
<evidence type="ECO:0000313" key="10">
    <source>
        <dbReference type="Proteomes" id="UP001255856"/>
    </source>
</evidence>
<keyword evidence="3" id="KW-0240">DNA-directed RNA polymerase</keyword>
<gene>
    <name evidence="9" type="ORF">QBZ16_001598</name>
</gene>
<name>A0AAD9MGU7_PROWI</name>
<dbReference type="PANTHER" id="PTHR12709">
    <property type="entry name" value="DNA-DIRECTED RNA POLYMERASE II, III"/>
    <property type="match status" value="1"/>
</dbReference>
<evidence type="ECO:0000256" key="2">
    <source>
        <dbReference type="ARBA" id="ARBA00009307"/>
    </source>
</evidence>
<feature type="domain" description="RNA polymerase III subunit Rpc25" evidence="8">
    <location>
        <begin position="82"/>
        <end position="204"/>
    </location>
</feature>
<evidence type="ECO:0000256" key="4">
    <source>
        <dbReference type="ARBA" id="ARBA00023163"/>
    </source>
</evidence>
<comment type="similarity">
    <text evidence="2">Belongs to the eukaryotic RPB7/RPC8 RNA polymerase subunit family.</text>
</comment>
<dbReference type="AlphaFoldDB" id="A0AAD9MGU7"/>
<evidence type="ECO:0000256" key="3">
    <source>
        <dbReference type="ARBA" id="ARBA00022478"/>
    </source>
</evidence>
<dbReference type="InterPro" id="IPR036898">
    <property type="entry name" value="RNA_pol_Rpb7-like_N_sf"/>
</dbReference>
<dbReference type="Gene3D" id="2.40.50.140">
    <property type="entry name" value="Nucleic acid-binding proteins"/>
    <property type="match status" value="1"/>
</dbReference>
<accession>A0AAD9MGU7</accession>
<dbReference type="Gene3D" id="3.30.1490.120">
    <property type="entry name" value="RNA polymerase Rpb7-like, N-terminal domain"/>
    <property type="match status" value="1"/>
</dbReference>
<dbReference type="Pfam" id="PF08292">
    <property type="entry name" value="RNA_pol_Rbc25"/>
    <property type="match status" value="1"/>
</dbReference>
<feature type="region of interest" description="Disordered" evidence="6">
    <location>
        <begin position="157"/>
        <end position="187"/>
    </location>
</feature>
<evidence type="ECO:0000256" key="5">
    <source>
        <dbReference type="ARBA" id="ARBA00023242"/>
    </source>
</evidence>
<protein>
    <submittedName>
        <fullName evidence="9">Uncharacterized protein</fullName>
    </submittedName>
</protein>
<keyword evidence="10" id="KW-1185">Reference proteome</keyword>
<evidence type="ECO:0000259" key="7">
    <source>
        <dbReference type="Pfam" id="PF03876"/>
    </source>
</evidence>
<evidence type="ECO:0000256" key="1">
    <source>
        <dbReference type="ARBA" id="ARBA00004123"/>
    </source>
</evidence>
<evidence type="ECO:0000256" key="6">
    <source>
        <dbReference type="SAM" id="MobiDB-lite"/>
    </source>
</evidence>
<evidence type="ECO:0000313" key="9">
    <source>
        <dbReference type="EMBL" id="KAK2075857.1"/>
    </source>
</evidence>
<dbReference type="EMBL" id="JASFZW010000013">
    <property type="protein sequence ID" value="KAK2075857.1"/>
    <property type="molecule type" value="Genomic_DNA"/>
</dbReference>
<organism evidence="9 10">
    <name type="scientific">Prototheca wickerhamii</name>
    <dbReference type="NCBI Taxonomy" id="3111"/>
    <lineage>
        <taxon>Eukaryota</taxon>
        <taxon>Viridiplantae</taxon>
        <taxon>Chlorophyta</taxon>
        <taxon>core chlorophytes</taxon>
        <taxon>Trebouxiophyceae</taxon>
        <taxon>Chlorellales</taxon>
        <taxon>Chlorellaceae</taxon>
        <taxon>Prototheca</taxon>
    </lineage>
</organism>
<keyword evidence="4" id="KW-0804">Transcription</keyword>
<reference evidence="9" key="1">
    <citation type="submission" date="2021-01" db="EMBL/GenBank/DDBJ databases">
        <authorList>
            <person name="Eckstrom K.M.E."/>
        </authorList>
    </citation>
    <scope>NUCLEOTIDE SEQUENCE</scope>
    <source>
        <strain evidence="9">UVCC 0001</strain>
    </source>
</reference>
<proteinExistence type="inferred from homology"/>
<comment type="caution">
    <text evidence="9">The sequence shown here is derived from an EMBL/GenBank/DDBJ whole genome shotgun (WGS) entry which is preliminary data.</text>
</comment>
<dbReference type="SUPFAM" id="SSF50249">
    <property type="entry name" value="Nucleic acid-binding proteins"/>
    <property type="match status" value="1"/>
</dbReference>
<sequence length="210" mass="22902">MLLTWYASSWAPLAQDLGLPTAEAISKQLETSYLDRVIPDLGLVITLYDILEIGEGFVYHSDGGAHYTTRFRVVVFRPCLGEVLIGEVLSQDETSGIKVGLGFFEDIVVPPYGLCEPRSWVASEEAWCWDMDSEEGSAQLFFETGQRIRIQVTSLGFAPPPTPLDQAAAEAEGRPVPGSADQPHAPMRVGAKADGDGLGMVHWYEEVAEA</sequence>
<dbReference type="InterPro" id="IPR012340">
    <property type="entry name" value="NA-bd_OB-fold"/>
</dbReference>
<dbReference type="GO" id="GO:0006384">
    <property type="term" value="P:transcription initiation at RNA polymerase III promoter"/>
    <property type="evidence" value="ECO:0007669"/>
    <property type="project" value="TreeGrafter"/>
</dbReference>
<dbReference type="GO" id="GO:0005666">
    <property type="term" value="C:RNA polymerase III complex"/>
    <property type="evidence" value="ECO:0007669"/>
    <property type="project" value="TreeGrafter"/>
</dbReference>
<dbReference type="PANTHER" id="PTHR12709:SF1">
    <property type="entry name" value="DNA-DIRECTED RNA POLYMERASE III SUBUNIT RPC8"/>
    <property type="match status" value="1"/>
</dbReference>
<dbReference type="InterPro" id="IPR013238">
    <property type="entry name" value="RNA_pol_III_Rbc25"/>
</dbReference>
<comment type="subcellular location">
    <subcellularLocation>
        <location evidence="1">Nucleus</location>
    </subcellularLocation>
</comment>
<evidence type="ECO:0000259" key="8">
    <source>
        <dbReference type="Pfam" id="PF08292"/>
    </source>
</evidence>
<dbReference type="SUPFAM" id="SSF88798">
    <property type="entry name" value="N-terminal, heterodimerisation domain of RBP7 (RpoE)"/>
    <property type="match status" value="1"/>
</dbReference>
<dbReference type="InterPro" id="IPR005576">
    <property type="entry name" value="Rpb7-like_N"/>
</dbReference>
<dbReference type="InterPro" id="IPR045113">
    <property type="entry name" value="Rpb7-like"/>
</dbReference>
<feature type="domain" description="RNA polymerase Rpb7-like N-terminal" evidence="7">
    <location>
        <begin position="16"/>
        <end position="63"/>
    </location>
</feature>
<keyword evidence="5" id="KW-0539">Nucleus</keyword>
<dbReference type="Pfam" id="PF03876">
    <property type="entry name" value="SHS2_Rpb7-N"/>
    <property type="match status" value="1"/>
</dbReference>